<organism evidence="1 2">
    <name type="scientific">Blattamonas nauphoetae</name>
    <dbReference type="NCBI Taxonomy" id="2049346"/>
    <lineage>
        <taxon>Eukaryota</taxon>
        <taxon>Metamonada</taxon>
        <taxon>Preaxostyla</taxon>
        <taxon>Oxymonadida</taxon>
        <taxon>Blattamonas</taxon>
    </lineage>
</organism>
<reference evidence="1 2" key="1">
    <citation type="journal article" date="2022" name="bioRxiv">
        <title>Genomics of Preaxostyla Flagellates Illuminates Evolutionary Transitions and the Path Towards Mitochondrial Loss.</title>
        <authorList>
            <person name="Novak L.V.F."/>
            <person name="Treitli S.C."/>
            <person name="Pyrih J."/>
            <person name="Halakuc P."/>
            <person name="Pipaliya S.V."/>
            <person name="Vacek V."/>
            <person name="Brzon O."/>
            <person name="Soukal P."/>
            <person name="Eme L."/>
            <person name="Dacks J.B."/>
            <person name="Karnkowska A."/>
            <person name="Elias M."/>
            <person name="Hampl V."/>
        </authorList>
    </citation>
    <scope>NUCLEOTIDE SEQUENCE [LARGE SCALE GENOMIC DNA]</scope>
    <source>
        <strain evidence="1">NAU3</strain>
        <tissue evidence="1">Gut</tissue>
    </source>
</reference>
<proteinExistence type="predicted"/>
<comment type="caution">
    <text evidence="1">The sequence shown here is derived from an EMBL/GenBank/DDBJ whole genome shotgun (WGS) entry which is preliminary data.</text>
</comment>
<keyword evidence="2" id="KW-1185">Reference proteome</keyword>
<gene>
    <name evidence="1" type="ORF">BLNAU_7689</name>
</gene>
<dbReference type="Proteomes" id="UP001281761">
    <property type="component" value="Unassembled WGS sequence"/>
</dbReference>
<dbReference type="EMBL" id="JARBJD010000047">
    <property type="protein sequence ID" value="KAK2957311.1"/>
    <property type="molecule type" value="Genomic_DNA"/>
</dbReference>
<protein>
    <submittedName>
        <fullName evidence="1">Uncharacterized protein</fullName>
    </submittedName>
</protein>
<name>A0ABQ9Y0Q0_9EUKA</name>
<evidence type="ECO:0000313" key="2">
    <source>
        <dbReference type="Proteomes" id="UP001281761"/>
    </source>
</evidence>
<sequence>MLSTPSLRDPSMITDQAILRDLLAILQAGLDLASADNHCTIPPTSDTDPQSVRDVMLHEVFIPVELSLVQSHHMKGGDDDTDQDFIEFMSHNISKWRENGIEAVGRGRLLLQTLKADGFGDGLEQALFHDHPSIEKPRKLLHLFQSLDFLGINSPKFDISFVTLTNYW</sequence>
<evidence type="ECO:0000313" key="1">
    <source>
        <dbReference type="EMBL" id="KAK2957311.1"/>
    </source>
</evidence>
<accession>A0ABQ9Y0Q0</accession>